<dbReference type="EC" id="3.1.-.-" evidence="7"/>
<evidence type="ECO:0000256" key="1">
    <source>
        <dbReference type="ARBA" id="ARBA00001946"/>
    </source>
</evidence>
<dbReference type="InterPro" id="IPR002716">
    <property type="entry name" value="PIN_dom"/>
</dbReference>
<dbReference type="STRING" id="169765.AWC15_13080"/>
<dbReference type="InterPro" id="IPR022907">
    <property type="entry name" value="VapC_family"/>
</dbReference>
<dbReference type="OrthoDB" id="25693at2"/>
<comment type="cofactor">
    <cofactor evidence="1 7">
        <name>Mg(2+)</name>
        <dbReference type="ChEBI" id="CHEBI:18420"/>
    </cofactor>
</comment>
<evidence type="ECO:0000256" key="6">
    <source>
        <dbReference type="ARBA" id="ARBA00022842"/>
    </source>
</evidence>
<dbReference type="EMBL" id="AP022581">
    <property type="protein sequence ID" value="BBX95850.1"/>
    <property type="molecule type" value="Genomic_DNA"/>
</dbReference>
<evidence type="ECO:0000256" key="3">
    <source>
        <dbReference type="ARBA" id="ARBA00022722"/>
    </source>
</evidence>
<keyword evidence="3 7" id="KW-0540">Nuclease</keyword>
<evidence type="ECO:0000256" key="2">
    <source>
        <dbReference type="ARBA" id="ARBA00022649"/>
    </source>
</evidence>
<dbReference type="CDD" id="cd18681">
    <property type="entry name" value="PIN_MtVapC27-VapC40_like"/>
    <property type="match status" value="1"/>
</dbReference>
<feature type="binding site" evidence="7">
    <location>
        <position position="5"/>
    </location>
    <ligand>
        <name>Mg(2+)</name>
        <dbReference type="ChEBI" id="CHEBI:18420"/>
    </ligand>
</feature>
<dbReference type="GO" id="GO:0000287">
    <property type="term" value="F:magnesium ion binding"/>
    <property type="evidence" value="ECO:0007669"/>
    <property type="project" value="UniProtKB-UniRule"/>
</dbReference>
<dbReference type="AlphaFoldDB" id="A0A1X1YTI0"/>
<dbReference type="GO" id="GO:0090729">
    <property type="term" value="F:toxin activity"/>
    <property type="evidence" value="ECO:0007669"/>
    <property type="project" value="UniProtKB-KW"/>
</dbReference>
<evidence type="ECO:0000256" key="7">
    <source>
        <dbReference type="HAMAP-Rule" id="MF_00265"/>
    </source>
</evidence>
<gene>
    <name evidence="8" type="primary">vapc40</name>
    <name evidence="7" type="synonym">vapC</name>
    <name evidence="8" type="ORF">MLAC_11440</name>
</gene>
<dbReference type="Gene3D" id="3.40.50.1010">
    <property type="entry name" value="5'-nuclease"/>
    <property type="match status" value="1"/>
</dbReference>
<dbReference type="GO" id="GO:0016787">
    <property type="term" value="F:hydrolase activity"/>
    <property type="evidence" value="ECO:0007669"/>
    <property type="project" value="UniProtKB-KW"/>
</dbReference>
<keyword evidence="2 7" id="KW-1277">Toxin-antitoxin system</keyword>
<dbReference type="Proteomes" id="UP000466396">
    <property type="component" value="Chromosome"/>
</dbReference>
<keyword evidence="7" id="KW-0800">Toxin</keyword>
<name>A0A1X1YTI0_9MYCO</name>
<evidence type="ECO:0000313" key="9">
    <source>
        <dbReference type="Proteomes" id="UP000466396"/>
    </source>
</evidence>
<sequence length="134" mass="14359">MIAPDTSVLVAGFATWHDGHESAVRALNRGVHLIAHAALETYSVLTRLPPPHRVEPVAVHTYLADLTSSDYLTLDARSHRGLIDHLAGHGVTGGATYDALVGLTAKAAGATLLTRDVRAITTYERLRLDFALLT</sequence>
<dbReference type="KEGG" id="mlj:MLAC_11440"/>
<proteinExistence type="inferred from homology"/>
<dbReference type="HAMAP" id="MF_00265">
    <property type="entry name" value="VapC_Nob1"/>
    <property type="match status" value="1"/>
</dbReference>
<evidence type="ECO:0000256" key="4">
    <source>
        <dbReference type="ARBA" id="ARBA00022723"/>
    </source>
</evidence>
<comment type="function">
    <text evidence="7">Toxic component of a toxin-antitoxin (TA) system. An RNase.</text>
</comment>
<keyword evidence="9" id="KW-1185">Reference proteome</keyword>
<dbReference type="Pfam" id="PF01850">
    <property type="entry name" value="PIN"/>
    <property type="match status" value="1"/>
</dbReference>
<feature type="binding site" evidence="7">
    <location>
        <position position="98"/>
    </location>
    <ligand>
        <name>Mg(2+)</name>
        <dbReference type="ChEBI" id="CHEBI:18420"/>
    </ligand>
</feature>
<dbReference type="GO" id="GO:0004540">
    <property type="term" value="F:RNA nuclease activity"/>
    <property type="evidence" value="ECO:0007669"/>
    <property type="project" value="InterPro"/>
</dbReference>
<dbReference type="SUPFAM" id="SSF88723">
    <property type="entry name" value="PIN domain-like"/>
    <property type="match status" value="1"/>
</dbReference>
<evidence type="ECO:0000256" key="5">
    <source>
        <dbReference type="ARBA" id="ARBA00022801"/>
    </source>
</evidence>
<comment type="similarity">
    <text evidence="7">Belongs to the PINc/VapC protein family.</text>
</comment>
<reference evidence="8 9" key="1">
    <citation type="journal article" date="2019" name="Emerg. Microbes Infect.">
        <title>Comprehensive subspecies identification of 175 nontuberculous mycobacteria species based on 7547 genomic profiles.</title>
        <authorList>
            <person name="Matsumoto Y."/>
            <person name="Kinjo T."/>
            <person name="Motooka D."/>
            <person name="Nabeya D."/>
            <person name="Jung N."/>
            <person name="Uechi K."/>
            <person name="Horii T."/>
            <person name="Iida T."/>
            <person name="Fujita J."/>
            <person name="Nakamura S."/>
        </authorList>
    </citation>
    <scope>NUCLEOTIDE SEQUENCE [LARGE SCALE GENOMIC DNA]</scope>
    <source>
        <strain evidence="8 9">JCM 15657</strain>
    </source>
</reference>
<protein>
    <recommendedName>
        <fullName evidence="7">Ribonuclease VapC</fullName>
        <shortName evidence="7">RNase VapC</shortName>
        <ecNumber evidence="7">3.1.-.-</ecNumber>
    </recommendedName>
    <alternativeName>
        <fullName evidence="7">Toxin VapC</fullName>
    </alternativeName>
</protein>
<dbReference type="RefSeq" id="WP_085156757.1">
    <property type="nucleotide sequence ID" value="NZ_AP022581.1"/>
</dbReference>
<keyword evidence="4 7" id="KW-0479">Metal-binding</keyword>
<dbReference type="InterPro" id="IPR029060">
    <property type="entry name" value="PIN-like_dom_sf"/>
</dbReference>
<organism evidence="8 9">
    <name type="scientific">Mycobacterium lacus</name>
    <dbReference type="NCBI Taxonomy" id="169765"/>
    <lineage>
        <taxon>Bacteria</taxon>
        <taxon>Bacillati</taxon>
        <taxon>Actinomycetota</taxon>
        <taxon>Actinomycetes</taxon>
        <taxon>Mycobacteriales</taxon>
        <taxon>Mycobacteriaceae</taxon>
        <taxon>Mycobacterium</taxon>
    </lineage>
</organism>
<evidence type="ECO:0000313" key="8">
    <source>
        <dbReference type="EMBL" id="BBX95850.1"/>
    </source>
</evidence>
<accession>A0A1X1YTI0</accession>
<keyword evidence="6 7" id="KW-0460">Magnesium</keyword>
<keyword evidence="5 7" id="KW-0378">Hydrolase</keyword>